<feature type="region of interest" description="Disordered" evidence="1">
    <location>
        <begin position="1"/>
        <end position="85"/>
    </location>
</feature>
<name>A0A5M9K6Y6_MONFR</name>
<reference evidence="2 3" key="1">
    <citation type="submission" date="2019-06" db="EMBL/GenBank/DDBJ databases">
        <title>Genome Sequence of the Brown Rot Fungal Pathogen Monilinia fructicola.</title>
        <authorList>
            <person name="De Miccolis Angelini R.M."/>
            <person name="Landi L."/>
            <person name="Abate D."/>
            <person name="Pollastro S."/>
            <person name="Romanazzi G."/>
            <person name="Faretra F."/>
        </authorList>
    </citation>
    <scope>NUCLEOTIDE SEQUENCE [LARGE SCALE GENOMIC DNA]</scope>
    <source>
        <strain evidence="2 3">Mfrc123</strain>
    </source>
</reference>
<feature type="compositionally biased region" description="Basic residues" evidence="1">
    <location>
        <begin position="18"/>
        <end position="31"/>
    </location>
</feature>
<keyword evidence="3" id="KW-1185">Reference proteome</keyword>
<gene>
    <name evidence="2" type="ORF">EYC84_006713</name>
</gene>
<sequence>MLLPIPLPNPLPIATPNRQHHTTPHHTHQSKAKQSPHQPPNPFVAHLSVQTGSPLPSIIVPRFPSAKKSTGRRGRKGQNRTRSCHHHIVMTWTWHKHGMSTEVGRQVAWWSDRELQSGAAASERGFSPSQPSASAGPSSEPGFS</sequence>
<dbReference type="Proteomes" id="UP000322873">
    <property type="component" value="Unassembled WGS sequence"/>
</dbReference>
<evidence type="ECO:0000256" key="1">
    <source>
        <dbReference type="SAM" id="MobiDB-lite"/>
    </source>
</evidence>
<feature type="compositionally biased region" description="Low complexity" evidence="1">
    <location>
        <begin position="125"/>
        <end position="144"/>
    </location>
</feature>
<feature type="compositionally biased region" description="Pro residues" evidence="1">
    <location>
        <begin position="1"/>
        <end position="13"/>
    </location>
</feature>
<dbReference type="AlphaFoldDB" id="A0A5M9K6Y6"/>
<dbReference type="EMBL" id="VICG01000001">
    <property type="protein sequence ID" value="KAA8576617.1"/>
    <property type="molecule type" value="Genomic_DNA"/>
</dbReference>
<organism evidence="2 3">
    <name type="scientific">Monilinia fructicola</name>
    <name type="common">Brown rot fungus</name>
    <name type="synonym">Ciboria fructicola</name>
    <dbReference type="NCBI Taxonomy" id="38448"/>
    <lineage>
        <taxon>Eukaryota</taxon>
        <taxon>Fungi</taxon>
        <taxon>Dikarya</taxon>
        <taxon>Ascomycota</taxon>
        <taxon>Pezizomycotina</taxon>
        <taxon>Leotiomycetes</taxon>
        <taxon>Helotiales</taxon>
        <taxon>Sclerotiniaceae</taxon>
        <taxon>Monilinia</taxon>
    </lineage>
</organism>
<comment type="caution">
    <text evidence="2">The sequence shown here is derived from an EMBL/GenBank/DDBJ whole genome shotgun (WGS) entry which is preliminary data.</text>
</comment>
<protein>
    <submittedName>
        <fullName evidence="2">Uncharacterized protein</fullName>
    </submittedName>
</protein>
<feature type="compositionally biased region" description="Basic residues" evidence="1">
    <location>
        <begin position="69"/>
        <end position="85"/>
    </location>
</feature>
<evidence type="ECO:0000313" key="2">
    <source>
        <dbReference type="EMBL" id="KAA8576617.1"/>
    </source>
</evidence>
<accession>A0A5M9K6Y6</accession>
<feature type="region of interest" description="Disordered" evidence="1">
    <location>
        <begin position="116"/>
        <end position="144"/>
    </location>
</feature>
<evidence type="ECO:0000313" key="3">
    <source>
        <dbReference type="Proteomes" id="UP000322873"/>
    </source>
</evidence>
<proteinExistence type="predicted"/>